<feature type="transmembrane region" description="Helical" evidence="1">
    <location>
        <begin position="363"/>
        <end position="388"/>
    </location>
</feature>
<evidence type="ECO:0000256" key="1">
    <source>
        <dbReference type="SAM" id="Phobius"/>
    </source>
</evidence>
<gene>
    <name evidence="2" type="ORF">GGQ54_001708</name>
</gene>
<feature type="transmembrane region" description="Helical" evidence="1">
    <location>
        <begin position="184"/>
        <end position="202"/>
    </location>
</feature>
<dbReference type="Proteomes" id="UP000527616">
    <property type="component" value="Unassembled WGS sequence"/>
</dbReference>
<feature type="transmembrane region" description="Helical" evidence="1">
    <location>
        <begin position="141"/>
        <end position="163"/>
    </location>
</feature>
<dbReference type="AlphaFoldDB" id="A0A7Z0IL29"/>
<sequence length="455" mass="46816">MYTLVIRSLLLVAGRRLRDKLGVGTGLFAVLLGAALCASGLFAGIAVLRIAEAGAVARAFEPGIGYLLATVVGIGVSYSYLVSVVLGAGFARGVIGDLASVPIGRRAARRIGIGMILVPPTVAGAAALALLVAYYLGTRTVGFPVLAILAFASAVLPMVSVLLTGAERVVAHARRTPGMPGLTVHLAVVGLVSAVALGLYFAGIEALVDHLSIPPIGWFYTAEAGSSPDWWVTIGWLVVSAAIIAGAGAVERSQLPRRADSLRSGPRRNLVAFSDRPALAITGSVARGLRRRVGMLTEVMPWMLPVGLAAWLGGVVLQARYVWQGTTGIVVAGILTSGPGHRLSAFLSPFEEYRRLGLSYREWVLLLAGARLVWCLPVTVVGLAVLLMTGGTGAAVVALIVGSLVIQALFAALSMVARRIGPSAPTASLFGVIVCGVCSILAGLILGAAAGDLLP</sequence>
<dbReference type="RefSeq" id="WP_179445013.1">
    <property type="nucleotide sequence ID" value="NZ_JACBZS010000001.1"/>
</dbReference>
<evidence type="ECO:0000313" key="2">
    <source>
        <dbReference type="EMBL" id="NYI71148.1"/>
    </source>
</evidence>
<keyword evidence="1" id="KW-0812">Transmembrane</keyword>
<protein>
    <submittedName>
        <fullName evidence="2">Uncharacterized protein</fullName>
    </submittedName>
</protein>
<name>A0A7Z0IL29_9ACTN</name>
<keyword evidence="3" id="KW-1185">Reference proteome</keyword>
<dbReference type="EMBL" id="JACBZS010000001">
    <property type="protein sequence ID" value="NYI71148.1"/>
    <property type="molecule type" value="Genomic_DNA"/>
</dbReference>
<accession>A0A7Z0IL29</accession>
<organism evidence="2 3">
    <name type="scientific">Naumannella cuiyingiana</name>
    <dbReference type="NCBI Taxonomy" id="1347891"/>
    <lineage>
        <taxon>Bacteria</taxon>
        <taxon>Bacillati</taxon>
        <taxon>Actinomycetota</taxon>
        <taxon>Actinomycetes</taxon>
        <taxon>Propionibacteriales</taxon>
        <taxon>Propionibacteriaceae</taxon>
        <taxon>Naumannella</taxon>
    </lineage>
</organism>
<feature type="transmembrane region" description="Helical" evidence="1">
    <location>
        <begin position="394"/>
        <end position="417"/>
    </location>
</feature>
<feature type="transmembrane region" description="Helical" evidence="1">
    <location>
        <begin position="63"/>
        <end position="90"/>
    </location>
</feature>
<feature type="transmembrane region" description="Helical" evidence="1">
    <location>
        <begin position="230"/>
        <end position="250"/>
    </location>
</feature>
<reference evidence="2 3" key="1">
    <citation type="submission" date="2020-07" db="EMBL/GenBank/DDBJ databases">
        <title>Sequencing the genomes of 1000 actinobacteria strains.</title>
        <authorList>
            <person name="Klenk H.-P."/>
        </authorList>
    </citation>
    <scope>NUCLEOTIDE SEQUENCE [LARGE SCALE GENOMIC DNA]</scope>
    <source>
        <strain evidence="2 3">DSM 103164</strain>
    </source>
</reference>
<feature type="transmembrane region" description="Helical" evidence="1">
    <location>
        <begin position="111"/>
        <end position="135"/>
    </location>
</feature>
<evidence type="ECO:0000313" key="3">
    <source>
        <dbReference type="Proteomes" id="UP000527616"/>
    </source>
</evidence>
<feature type="transmembrane region" description="Helical" evidence="1">
    <location>
        <begin position="21"/>
        <end position="51"/>
    </location>
</feature>
<feature type="transmembrane region" description="Helical" evidence="1">
    <location>
        <begin position="429"/>
        <end position="450"/>
    </location>
</feature>
<keyword evidence="1" id="KW-0472">Membrane</keyword>
<comment type="caution">
    <text evidence="2">The sequence shown here is derived from an EMBL/GenBank/DDBJ whole genome shotgun (WGS) entry which is preliminary data.</text>
</comment>
<proteinExistence type="predicted"/>
<keyword evidence="1" id="KW-1133">Transmembrane helix</keyword>